<name>A0A4Q1K7J4_9FLAO</name>
<comment type="caution">
    <text evidence="4">The sequence shown here is derived from an EMBL/GenBank/DDBJ whole genome shotgun (WGS) entry which is preliminary data.</text>
</comment>
<evidence type="ECO:0000259" key="2">
    <source>
        <dbReference type="Pfam" id="PF04151"/>
    </source>
</evidence>
<gene>
    <name evidence="4" type="ORF">EQG61_09050</name>
</gene>
<reference evidence="5" key="1">
    <citation type="submission" date="2019-01" db="EMBL/GenBank/DDBJ databases">
        <title>Cytophagaceae bacterium strain CAR-16.</title>
        <authorList>
            <person name="Chen W.-M."/>
        </authorList>
    </citation>
    <scope>NUCLEOTIDE SEQUENCE [LARGE SCALE GENOMIC DNA]</scope>
    <source>
        <strain evidence="5">WWJ-16</strain>
    </source>
</reference>
<organism evidence="4 5">
    <name type="scientific">Flavobacterium stagni</name>
    <dbReference type="NCBI Taxonomy" id="2506421"/>
    <lineage>
        <taxon>Bacteria</taxon>
        <taxon>Pseudomonadati</taxon>
        <taxon>Bacteroidota</taxon>
        <taxon>Flavobacteriia</taxon>
        <taxon>Flavobacteriales</taxon>
        <taxon>Flavobacteriaceae</taxon>
        <taxon>Flavobacterium</taxon>
    </lineage>
</organism>
<proteinExistence type="predicted"/>
<feature type="domain" description="T9SS-like galactose binding" evidence="3">
    <location>
        <begin position="551"/>
        <end position="676"/>
    </location>
</feature>
<evidence type="ECO:0000256" key="1">
    <source>
        <dbReference type="SAM" id="SignalP"/>
    </source>
</evidence>
<dbReference type="InterPro" id="IPR007280">
    <property type="entry name" value="Peptidase_C_arc/bac"/>
</dbReference>
<evidence type="ECO:0000259" key="3">
    <source>
        <dbReference type="Pfam" id="PF23759"/>
    </source>
</evidence>
<dbReference type="Pfam" id="PF23759">
    <property type="entry name" value="GBD_T9SS_assoc"/>
    <property type="match status" value="2"/>
</dbReference>
<feature type="domain" description="Peptidase C-terminal archaeal/bacterial" evidence="2">
    <location>
        <begin position="66"/>
        <end position="137"/>
    </location>
</feature>
<dbReference type="OrthoDB" id="1652165at2"/>
<feature type="domain" description="T9SS-like galactose binding" evidence="3">
    <location>
        <begin position="416"/>
        <end position="515"/>
    </location>
</feature>
<evidence type="ECO:0008006" key="6">
    <source>
        <dbReference type="Google" id="ProtNLM"/>
    </source>
</evidence>
<protein>
    <recommendedName>
        <fullName evidence="6">T9SS sorting signal type C domain-containing protein</fullName>
    </recommendedName>
</protein>
<dbReference type="Gene3D" id="2.60.120.380">
    <property type="match status" value="2"/>
</dbReference>
<sequence>MKNIYALIGILFLCLNVSSLNAQSDCASAIAISINGSCLSGTVNDNVATAPVFSGPCATGSFRRERWYKFTVSGGTQPIAITAVSTNYNLALQLISETSACSGLSQINCANASTNNNSAQTESIITSLGNGTYYIKVLNVGTSGNMTLSSLCVTNPPSNYACTTATPLNCGATLSGTTVNTTGTINNGTGCTLSNNGVWYSFTGDGQETTISTTAASGYDHEMSISSGSCGSFTNLTCQDVGLSGGTETYTFVTSVGVNYYVYIAYYTTGTTTGNFTISRSCTPAYNPCSSITDISACGVSTTATLAAGNGSYSTSACGFTTPGKEIIYTFTPSVSGNYSIIQSASFDYIDYQFKAVSGGCSSTGWTCIDDLTGAATSANFALTAGTQYYLLLDPESSTGGSVSFTINCPVPAPVNDDCAGAITLPVTSLCNYVTYTNAGTTASSGVPAPGCASYSGGDVWFKIIVPSTGIVTIDTQTGSLTDGGMAIYTGNCGGLNLLSCDDDSSANGLMPSLTATGLTPGATIYVRFWEYGNDNNGTFGICVTTPGPPSNDDCANAIALAVNPTTTCTIPTNGTTSGATSSMTGCAGTADDDVWFTFEAYDTNHRVTVTPGSMTNVVLEIFSGSCGSLTSMNCVNATTGTLNEGITLTGLTIGTIYYVRVYSFSSGAGQGTFSICVTTPCVPGSGNGNNSTGCPTNVAGGLGLNGSDPAPITVCGTSSCTTLEATYKDLGNTSTYTVSSIPYAPPYQYGCLANSISINVDDVWSGLITLPFNFCFYGNTYSNLIIGSNGVVSFNTTNNTPGGYNNWSFSNNLPSTSLFLNSIFGVYHDIDPSKGGEVGWELVTMPSGCRAMVIGWNDVPMFSSSCNNLLYTGMIVLYENTNIIDVYVREKRVCPTWNSGNAVIGIQNNTATQAVVAPNRNSLDADWTTTNEAWRFMPAGPSITTVTWFEGAGTSGPVVGTTPTINVCPTATTTYTARIRYTFCNGAVMDVLDDTTVNVDHFRSWNGSVDTDWNKPNNWTPNTSIPDYDDCVIIPVTTNNPIISGSNYQAYAGNLIIQNGATLTVVSNNSITVTDWITVEPTATFNIQNNASLVQINNVANTGNINYTRNALIRKFDYVYWSSPVAGFNTNNIGAPTTTGYIWRWNPTIANTNGGQGNWEMAVGNTMSPARGYIARGPDSFNNTTASLLVNTFTGVPNNGTITAAISRGSDTNTAYHAGTNGTEINNYSDNWNLLGNPYPSSIRASQFLFNNRTKIMGNIKIWTHGTLPSQIASPFYNTYQYNYSPGDYLTYNFTGTSCCPAASSDYFIGAGQGFFVQMIDGPATSDVVTFNNGLRSNTYDNSNFYRSSDYIIEPPVNVNIERHRFWLDIVNSNLVSDRTLVGYVQGATQGKDNFFDSNTLTTGAMSIFTLIGTDKFQIQGRALPFNSMDEVPVGIVTPSAGFYNIALAAVDGMFQSQNIYIRDKDLNIIHNLKSGPYRFYSTTGTRTNRFIIIYDYNLRQEESTLSNEIAIVTNETITVQSTTIPIETITVRDLLGRVLGTFEGNNEYSVELINTPKKKVPLIIQTQLANGTVTTDKIIF</sequence>
<accession>A0A4Q1K7J4</accession>
<keyword evidence="5" id="KW-1185">Reference proteome</keyword>
<dbReference type="SUPFAM" id="SSF89260">
    <property type="entry name" value="Collagen-binding domain"/>
    <property type="match status" value="1"/>
</dbReference>
<dbReference type="Pfam" id="PF04151">
    <property type="entry name" value="PPC"/>
    <property type="match status" value="1"/>
</dbReference>
<dbReference type="EMBL" id="SBKN01000005">
    <property type="protein sequence ID" value="RXR22139.1"/>
    <property type="molecule type" value="Genomic_DNA"/>
</dbReference>
<dbReference type="InterPro" id="IPR056600">
    <property type="entry name" value="GBD_T9SS_assoc"/>
</dbReference>
<keyword evidence="1" id="KW-0732">Signal</keyword>
<evidence type="ECO:0000313" key="4">
    <source>
        <dbReference type="EMBL" id="RXR22139.1"/>
    </source>
</evidence>
<evidence type="ECO:0000313" key="5">
    <source>
        <dbReference type="Proteomes" id="UP000289857"/>
    </source>
</evidence>
<dbReference type="Proteomes" id="UP000289857">
    <property type="component" value="Unassembled WGS sequence"/>
</dbReference>
<feature type="signal peptide" evidence="1">
    <location>
        <begin position="1"/>
        <end position="22"/>
    </location>
</feature>
<feature type="chain" id="PRO_5020313421" description="T9SS sorting signal type C domain-containing protein" evidence="1">
    <location>
        <begin position="23"/>
        <end position="1582"/>
    </location>
</feature>
<dbReference type="RefSeq" id="WP_129461599.1">
    <property type="nucleotide sequence ID" value="NZ_SBKN01000005.1"/>
</dbReference>